<evidence type="ECO:0000256" key="1">
    <source>
        <dbReference type="ARBA" id="ARBA00004236"/>
    </source>
</evidence>
<sequence length="377" mass="42901">MTGLLIIMMVAIGALIGGMTNHLAIKMLFKPYRAIYIGRFKLPFTPGLIPKRQAELAEQLGRLVTSHLVTNDALKHKITDESFQQSVIASMQTKYDELKANDHRTIDVLQKVKTDLTVERIDHDVKHKITEQLKNMYDQERTRTISDVLPENVTATIDGTLPKASSYILEQVDQFINSREGQKKLSDAATQFLENQGFLGSMVSNYLGEEGLVEKITPAINQFIRSHDTHETVETMLRAEWHKWQHLELASVRDYLFGDDLEHNVATYIVDELRVKDYLEEPVSTWLTRFETPVKQDVIPNVATLLLNQIADNLDSIMETLDLSQMVEQQVSQFDLHRLEKMVLDISRRELKMITYLGALLGGIIGLVQGIIVIFIG</sequence>
<keyword evidence="3 6" id="KW-0812">Transmembrane</keyword>
<dbReference type="EMBL" id="JBEPMX010000007">
    <property type="protein sequence ID" value="MET3683531.1"/>
    <property type="molecule type" value="Genomic_DNA"/>
</dbReference>
<dbReference type="RefSeq" id="WP_354220095.1">
    <property type="nucleotide sequence ID" value="NZ_JBEPMX010000007.1"/>
</dbReference>
<keyword evidence="5 6" id="KW-0472">Membrane</keyword>
<dbReference type="Proteomes" id="UP001549167">
    <property type="component" value="Unassembled WGS sequence"/>
</dbReference>
<gene>
    <name evidence="7" type="ORF">ABID56_001626</name>
</gene>
<name>A0ABV2KY91_9BACI</name>
<evidence type="ECO:0000256" key="3">
    <source>
        <dbReference type="ARBA" id="ARBA00022692"/>
    </source>
</evidence>
<evidence type="ECO:0000313" key="7">
    <source>
        <dbReference type="EMBL" id="MET3683531.1"/>
    </source>
</evidence>
<evidence type="ECO:0000256" key="5">
    <source>
        <dbReference type="ARBA" id="ARBA00023136"/>
    </source>
</evidence>
<proteinExistence type="inferred from homology"/>
<organism evidence="7 8">
    <name type="scientific">Alkalibacillus flavidus</name>
    <dbReference type="NCBI Taxonomy" id="546021"/>
    <lineage>
        <taxon>Bacteria</taxon>
        <taxon>Bacillati</taxon>
        <taxon>Bacillota</taxon>
        <taxon>Bacilli</taxon>
        <taxon>Bacillales</taxon>
        <taxon>Bacillaceae</taxon>
        <taxon>Alkalibacillus</taxon>
    </lineage>
</organism>
<comment type="caution">
    <text evidence="7">The sequence shown here is derived from an EMBL/GenBank/DDBJ whole genome shotgun (WGS) entry which is preliminary data.</text>
</comment>
<keyword evidence="4 6" id="KW-1133">Transmembrane helix</keyword>
<dbReference type="PANTHER" id="PTHR35791">
    <property type="entry name" value="UPF0754 MEMBRANE PROTEIN YHEB"/>
    <property type="match status" value="1"/>
</dbReference>
<keyword evidence="8" id="KW-1185">Reference proteome</keyword>
<feature type="transmembrane region" description="Helical" evidence="6">
    <location>
        <begin position="6"/>
        <end position="29"/>
    </location>
</feature>
<evidence type="ECO:0000256" key="2">
    <source>
        <dbReference type="ARBA" id="ARBA00008053"/>
    </source>
</evidence>
<comment type="subcellular location">
    <subcellularLocation>
        <location evidence="1">Cell membrane</location>
    </subcellularLocation>
</comment>
<evidence type="ECO:0000256" key="6">
    <source>
        <dbReference type="SAM" id="Phobius"/>
    </source>
</evidence>
<comment type="similarity">
    <text evidence="2">Belongs to the UPF0754 family.</text>
</comment>
<accession>A0ABV2KY91</accession>
<protein>
    <submittedName>
        <fullName evidence="7">Uncharacterized membrane protein YheB (UPF0754 family)</fullName>
    </submittedName>
</protein>
<dbReference type="InterPro" id="IPR016991">
    <property type="entry name" value="UCP032178"/>
</dbReference>
<reference evidence="7 8" key="1">
    <citation type="submission" date="2024-06" db="EMBL/GenBank/DDBJ databases">
        <title>Genomic Encyclopedia of Type Strains, Phase IV (KMG-IV): sequencing the most valuable type-strain genomes for metagenomic binning, comparative biology and taxonomic classification.</title>
        <authorList>
            <person name="Goeker M."/>
        </authorList>
    </citation>
    <scope>NUCLEOTIDE SEQUENCE [LARGE SCALE GENOMIC DNA]</scope>
    <source>
        <strain evidence="7 8">DSM 23520</strain>
    </source>
</reference>
<dbReference type="Pfam" id="PF04286">
    <property type="entry name" value="DUF445"/>
    <property type="match status" value="1"/>
</dbReference>
<dbReference type="PIRSF" id="PIRSF032178">
    <property type="entry name" value="UCP032178"/>
    <property type="match status" value="1"/>
</dbReference>
<evidence type="ECO:0000256" key="4">
    <source>
        <dbReference type="ARBA" id="ARBA00022989"/>
    </source>
</evidence>
<evidence type="ECO:0000313" key="8">
    <source>
        <dbReference type="Proteomes" id="UP001549167"/>
    </source>
</evidence>
<dbReference type="InterPro" id="IPR007383">
    <property type="entry name" value="DUF445"/>
</dbReference>
<feature type="transmembrane region" description="Helical" evidence="6">
    <location>
        <begin position="354"/>
        <end position="376"/>
    </location>
</feature>
<dbReference type="PANTHER" id="PTHR35791:SF1">
    <property type="entry name" value="UPF0754 MEMBRANE PROTEIN YHEB"/>
    <property type="match status" value="1"/>
</dbReference>